<dbReference type="Pfam" id="PF00893">
    <property type="entry name" value="Multi_Drug_Res"/>
    <property type="match status" value="1"/>
</dbReference>
<evidence type="ECO:0000256" key="5">
    <source>
        <dbReference type="ARBA" id="ARBA00022989"/>
    </source>
</evidence>
<dbReference type="Gene3D" id="1.10.3730.20">
    <property type="match status" value="1"/>
</dbReference>
<evidence type="ECO:0000256" key="1">
    <source>
        <dbReference type="ARBA" id="ARBA00004651"/>
    </source>
</evidence>
<evidence type="ECO:0000256" key="3">
    <source>
        <dbReference type="ARBA" id="ARBA00022475"/>
    </source>
</evidence>
<feature type="transmembrane region" description="Helical" evidence="8">
    <location>
        <begin position="34"/>
        <end position="52"/>
    </location>
</feature>
<evidence type="ECO:0000256" key="6">
    <source>
        <dbReference type="ARBA" id="ARBA00023136"/>
    </source>
</evidence>
<feature type="transmembrane region" description="Helical" evidence="8">
    <location>
        <begin position="86"/>
        <end position="104"/>
    </location>
</feature>
<dbReference type="SUPFAM" id="SSF103481">
    <property type="entry name" value="Multidrug resistance efflux transporter EmrE"/>
    <property type="match status" value="1"/>
</dbReference>
<organism evidence="9 10">
    <name type="scientific">Paenibacillus chungangensis</name>
    <dbReference type="NCBI Taxonomy" id="696535"/>
    <lineage>
        <taxon>Bacteria</taxon>
        <taxon>Bacillati</taxon>
        <taxon>Bacillota</taxon>
        <taxon>Bacilli</taxon>
        <taxon>Bacillales</taxon>
        <taxon>Paenibacillaceae</taxon>
        <taxon>Paenibacillus</taxon>
    </lineage>
</organism>
<keyword evidence="10" id="KW-1185">Reference proteome</keyword>
<keyword evidence="6 8" id="KW-0472">Membrane</keyword>
<dbReference type="PANTHER" id="PTHR30561:SF1">
    <property type="entry name" value="MULTIDRUG TRANSPORTER EMRE"/>
    <property type="match status" value="1"/>
</dbReference>
<evidence type="ECO:0000256" key="8">
    <source>
        <dbReference type="SAM" id="Phobius"/>
    </source>
</evidence>
<dbReference type="Proteomes" id="UP001596989">
    <property type="component" value="Unassembled WGS sequence"/>
</dbReference>
<evidence type="ECO:0000313" key="9">
    <source>
        <dbReference type="EMBL" id="MFD0960388.1"/>
    </source>
</evidence>
<dbReference type="InterPro" id="IPR000390">
    <property type="entry name" value="Small_drug/metabolite_transptr"/>
</dbReference>
<feature type="transmembrane region" description="Helical" evidence="8">
    <location>
        <begin position="59"/>
        <end position="80"/>
    </location>
</feature>
<evidence type="ECO:0000256" key="2">
    <source>
        <dbReference type="ARBA" id="ARBA00022448"/>
    </source>
</evidence>
<sequence>MRKAVLYLTCAILLETFGTTMLKLSDGFTKVWPTLGVAVGFFISFTSLSLALKKIPLSVAYATWSAAGTALTAIIGSILFTEQLDGIKVLALGFIIGGIIIMNMSHSKDESKTAATELSSSS</sequence>
<evidence type="ECO:0000313" key="10">
    <source>
        <dbReference type="Proteomes" id="UP001596989"/>
    </source>
</evidence>
<protein>
    <submittedName>
        <fullName evidence="9">DMT family transporter</fullName>
    </submittedName>
</protein>
<gene>
    <name evidence="9" type="ORF">ACFQ2I_13430</name>
</gene>
<name>A0ABW3HS44_9BACL</name>
<accession>A0ABW3HS44</accession>
<dbReference type="InterPro" id="IPR045324">
    <property type="entry name" value="Small_multidrug_res"/>
</dbReference>
<comment type="caution">
    <text evidence="9">The sequence shown here is derived from an EMBL/GenBank/DDBJ whole genome shotgun (WGS) entry which is preliminary data.</text>
</comment>
<keyword evidence="5 8" id="KW-1133">Transmembrane helix</keyword>
<proteinExistence type="inferred from homology"/>
<dbReference type="InterPro" id="IPR037185">
    <property type="entry name" value="EmrE-like"/>
</dbReference>
<dbReference type="RefSeq" id="WP_377564873.1">
    <property type="nucleotide sequence ID" value="NZ_JBHTJZ010000020.1"/>
</dbReference>
<reference evidence="10" key="1">
    <citation type="journal article" date="2019" name="Int. J. Syst. Evol. Microbiol.">
        <title>The Global Catalogue of Microorganisms (GCM) 10K type strain sequencing project: providing services to taxonomists for standard genome sequencing and annotation.</title>
        <authorList>
            <consortium name="The Broad Institute Genomics Platform"/>
            <consortium name="The Broad Institute Genome Sequencing Center for Infectious Disease"/>
            <person name="Wu L."/>
            <person name="Ma J."/>
        </authorList>
    </citation>
    <scope>NUCLEOTIDE SEQUENCE [LARGE SCALE GENOMIC DNA]</scope>
    <source>
        <strain evidence="10">CCUG 59129</strain>
    </source>
</reference>
<keyword evidence="3" id="KW-1003">Cell membrane</keyword>
<dbReference type="EMBL" id="JBHTJZ010000020">
    <property type="protein sequence ID" value="MFD0960388.1"/>
    <property type="molecule type" value="Genomic_DNA"/>
</dbReference>
<keyword evidence="4 7" id="KW-0812">Transmembrane</keyword>
<dbReference type="PANTHER" id="PTHR30561">
    <property type="entry name" value="SMR FAMILY PROTON-DEPENDENT DRUG EFFLUX TRANSPORTER SUGE"/>
    <property type="match status" value="1"/>
</dbReference>
<comment type="similarity">
    <text evidence="7">Belongs to the drug/metabolite transporter (DMT) superfamily. Small multidrug resistance (SMR) (TC 2.A.7.1) family.</text>
</comment>
<keyword evidence="2" id="KW-0813">Transport</keyword>
<comment type="subcellular location">
    <subcellularLocation>
        <location evidence="1 7">Cell membrane</location>
        <topology evidence="1 7">Multi-pass membrane protein</topology>
    </subcellularLocation>
</comment>
<evidence type="ECO:0000256" key="7">
    <source>
        <dbReference type="RuleBase" id="RU003942"/>
    </source>
</evidence>
<evidence type="ECO:0000256" key="4">
    <source>
        <dbReference type="ARBA" id="ARBA00022692"/>
    </source>
</evidence>